<dbReference type="AlphaFoldDB" id="A0A937AJ66"/>
<gene>
    <name evidence="4" type="ORF">JKP34_00425</name>
</gene>
<comment type="caution">
    <text evidence="4">The sequence shown here is derived from an EMBL/GenBank/DDBJ whole genome shotgun (WGS) entry which is preliminary data.</text>
</comment>
<keyword evidence="5" id="KW-1185">Reference proteome</keyword>
<feature type="signal peptide" evidence="2">
    <location>
        <begin position="1"/>
        <end position="18"/>
    </location>
</feature>
<protein>
    <submittedName>
        <fullName evidence="4">DUF2807 domain-containing protein</fullName>
    </submittedName>
</protein>
<dbReference type="PANTHER" id="PTHR39200:SF1">
    <property type="entry name" value="AUTO-TRANSPORTER ADHESIN HEAD GIN DOMAIN-CONTAINING PROTEIN-RELATED"/>
    <property type="match status" value="1"/>
</dbReference>
<dbReference type="Pfam" id="PF10988">
    <property type="entry name" value="DUF2807"/>
    <property type="match status" value="1"/>
</dbReference>
<dbReference type="Proteomes" id="UP000642920">
    <property type="component" value="Unassembled WGS sequence"/>
</dbReference>
<dbReference type="EMBL" id="JAERQG010000001">
    <property type="protein sequence ID" value="MBL0763692.1"/>
    <property type="molecule type" value="Genomic_DNA"/>
</dbReference>
<name>A0A937AJ66_9BACT</name>
<feature type="region of interest" description="Disordered" evidence="1">
    <location>
        <begin position="212"/>
        <end position="246"/>
    </location>
</feature>
<evidence type="ECO:0000259" key="3">
    <source>
        <dbReference type="Pfam" id="PF10988"/>
    </source>
</evidence>
<dbReference type="Gene3D" id="2.160.20.120">
    <property type="match status" value="1"/>
</dbReference>
<feature type="domain" description="Putative auto-transporter adhesin head GIN" evidence="3">
    <location>
        <begin position="29"/>
        <end position="149"/>
    </location>
</feature>
<dbReference type="RefSeq" id="WP_201916567.1">
    <property type="nucleotide sequence ID" value="NZ_JAERQG010000001.1"/>
</dbReference>
<accession>A0A937AJ66</accession>
<dbReference type="PANTHER" id="PTHR39200">
    <property type="entry name" value="HYPOTHETICAL EXPORTED PROTEIN"/>
    <property type="match status" value="1"/>
</dbReference>
<organism evidence="4 5">
    <name type="scientific">Marivirga atlantica</name>
    <dbReference type="NCBI Taxonomy" id="1548457"/>
    <lineage>
        <taxon>Bacteria</taxon>
        <taxon>Pseudomonadati</taxon>
        <taxon>Bacteroidota</taxon>
        <taxon>Cytophagia</taxon>
        <taxon>Cytophagales</taxon>
        <taxon>Marivirgaceae</taxon>
        <taxon>Marivirga</taxon>
    </lineage>
</organism>
<reference evidence="4" key="1">
    <citation type="submission" date="2021-01" db="EMBL/GenBank/DDBJ databases">
        <title>Marivirga sp. nov., isolated from intertidal surface sediments.</title>
        <authorList>
            <person name="Zhang M."/>
        </authorList>
    </citation>
    <scope>NUCLEOTIDE SEQUENCE</scope>
    <source>
        <strain evidence="4">SM1354</strain>
    </source>
</reference>
<dbReference type="InterPro" id="IPR021255">
    <property type="entry name" value="DUF2807"/>
</dbReference>
<keyword evidence="2" id="KW-0732">Signal</keyword>
<proteinExistence type="predicted"/>
<feature type="chain" id="PRO_5037597029" evidence="2">
    <location>
        <begin position="19"/>
        <end position="246"/>
    </location>
</feature>
<sequence>MKKLLLVVALFVPVILMAQDSETRKLNSFTEVHASQSIKVTLKKGSSNSAEVITNGDLEDVITEVSGGTLKIEKDQNWNIGSSDRVRVIVTYTEELSELKATSSSSILVEDRLKSDDLELKASSSASIKVAADAADVEIAVSSSADIEADINARKVDARVSSSGSLEMKGQCEDLKAAVSSSGDINAEDFNCKIADLATSSSGRIEVHVEEQMSASASSSGRITYGGQPKIKNMNSSSGGRIRSAD</sequence>
<evidence type="ECO:0000313" key="4">
    <source>
        <dbReference type="EMBL" id="MBL0763692.1"/>
    </source>
</evidence>
<evidence type="ECO:0000256" key="2">
    <source>
        <dbReference type="SAM" id="SignalP"/>
    </source>
</evidence>
<feature type="compositionally biased region" description="Polar residues" evidence="1">
    <location>
        <begin position="213"/>
        <end position="222"/>
    </location>
</feature>
<evidence type="ECO:0000256" key="1">
    <source>
        <dbReference type="SAM" id="MobiDB-lite"/>
    </source>
</evidence>
<evidence type="ECO:0000313" key="5">
    <source>
        <dbReference type="Proteomes" id="UP000642920"/>
    </source>
</evidence>